<feature type="signal peptide" evidence="1">
    <location>
        <begin position="1"/>
        <end position="22"/>
    </location>
</feature>
<dbReference type="PANTHER" id="PTHR22807:SF30">
    <property type="entry name" value="28S RRNA (CYTOSINE(4447)-C(5))-METHYLTRANSFERASE-RELATED"/>
    <property type="match status" value="1"/>
</dbReference>
<dbReference type="InterPro" id="IPR029063">
    <property type="entry name" value="SAM-dependent_MTases_sf"/>
</dbReference>
<feature type="domain" description="SAM-dependent methyltransferase RsmB-F/NOP2-type catalytic core" evidence="2">
    <location>
        <begin position="256"/>
        <end position="314"/>
    </location>
</feature>
<keyword evidence="4" id="KW-1185">Reference proteome</keyword>
<evidence type="ECO:0000313" key="4">
    <source>
        <dbReference type="Proteomes" id="UP000013827"/>
    </source>
</evidence>
<protein>
    <recommendedName>
        <fullName evidence="2">SAM-dependent methyltransferase RsmB-F/NOP2-type catalytic core domain-containing protein</fullName>
    </recommendedName>
</protein>
<evidence type="ECO:0000256" key="1">
    <source>
        <dbReference type="SAM" id="SignalP"/>
    </source>
</evidence>
<feature type="chain" id="PRO_5044246998" description="SAM-dependent methyltransferase RsmB-F/NOP2-type catalytic core domain-containing protein" evidence="1">
    <location>
        <begin position="23"/>
        <end position="341"/>
    </location>
</feature>
<keyword evidence="1" id="KW-0732">Signal</keyword>
<dbReference type="Pfam" id="PF01189">
    <property type="entry name" value="Methyltr_RsmB-F"/>
    <property type="match status" value="1"/>
</dbReference>
<dbReference type="GO" id="GO:0009383">
    <property type="term" value="F:rRNA (cytosine-C5-)-methyltransferase activity"/>
    <property type="evidence" value="ECO:0007669"/>
    <property type="project" value="TreeGrafter"/>
</dbReference>
<reference evidence="3" key="2">
    <citation type="submission" date="2024-10" db="UniProtKB">
        <authorList>
            <consortium name="EnsemblProtists"/>
        </authorList>
    </citation>
    <scope>IDENTIFICATION</scope>
</reference>
<accession>A0A0D3KEV6</accession>
<name>A0A0D3KEV6_EMIH1</name>
<organism evidence="3 4">
    <name type="scientific">Emiliania huxleyi (strain CCMP1516)</name>
    <dbReference type="NCBI Taxonomy" id="280463"/>
    <lineage>
        <taxon>Eukaryota</taxon>
        <taxon>Haptista</taxon>
        <taxon>Haptophyta</taxon>
        <taxon>Prymnesiophyceae</taxon>
        <taxon>Isochrysidales</taxon>
        <taxon>Noelaerhabdaceae</taxon>
        <taxon>Emiliania</taxon>
    </lineage>
</organism>
<dbReference type="Gene3D" id="3.40.50.150">
    <property type="entry name" value="Vaccinia Virus protein VP39"/>
    <property type="match status" value="1"/>
</dbReference>
<dbReference type="InterPro" id="IPR023267">
    <property type="entry name" value="RCMT"/>
</dbReference>
<dbReference type="AlphaFoldDB" id="A0A0D3KEV6"/>
<sequence>MRPPLLVALLASARALAPAALAREALVAYRASEENVAADKVLARALRGESSFTDADRRVAADVFLGTATRLRRYEWICAQRGLCGAASDATAVAAALLRARDEDDGAYTWPADADERLSATSGAPLWLCARWRRDLGEAVAAAVADQSTRRGPVTLRVRDDVSIGAVEEALAAAGVVTERPPAGVGNGGKSLALAARAKELWRAGVAVRCSDGESIPDAAFDLVLVDAPCSGSGVLRRLGRTLSLLREAASRCHDRLVYATCSILREENEEVVAAFDDDAGFEPWPFSPRLEGADGHTRRLLPNRHHDGFFIARATLAAASSRRRIAEALWLRRESVGFAF</sequence>
<dbReference type="STRING" id="2903.R1FFI9"/>
<dbReference type="PANTHER" id="PTHR22807">
    <property type="entry name" value="NOP2 YEAST -RELATED NOL1/NOP2/FMU SUN DOMAIN-CONTAINING"/>
    <property type="match status" value="1"/>
</dbReference>
<dbReference type="GO" id="GO:0070475">
    <property type="term" value="P:rRNA base methylation"/>
    <property type="evidence" value="ECO:0007669"/>
    <property type="project" value="TreeGrafter"/>
</dbReference>
<dbReference type="GO" id="GO:0000470">
    <property type="term" value="P:maturation of LSU-rRNA"/>
    <property type="evidence" value="ECO:0007669"/>
    <property type="project" value="TreeGrafter"/>
</dbReference>
<dbReference type="GO" id="GO:0005730">
    <property type="term" value="C:nucleolus"/>
    <property type="evidence" value="ECO:0007669"/>
    <property type="project" value="TreeGrafter"/>
</dbReference>
<dbReference type="GeneID" id="17279562"/>
<evidence type="ECO:0000259" key="2">
    <source>
        <dbReference type="Pfam" id="PF01189"/>
    </source>
</evidence>
<dbReference type="PaxDb" id="2903-EOD34291"/>
<dbReference type="SUPFAM" id="SSF53335">
    <property type="entry name" value="S-adenosyl-L-methionine-dependent methyltransferases"/>
    <property type="match status" value="1"/>
</dbReference>
<proteinExistence type="predicted"/>
<dbReference type="KEGG" id="ehx:EMIHUDRAFT_201999"/>
<dbReference type="Proteomes" id="UP000013827">
    <property type="component" value="Unassembled WGS sequence"/>
</dbReference>
<dbReference type="RefSeq" id="XP_005786720.1">
    <property type="nucleotide sequence ID" value="XM_005786663.1"/>
</dbReference>
<dbReference type="HOGENOM" id="CLU_814920_0_0_1"/>
<reference evidence="4" key="1">
    <citation type="journal article" date="2013" name="Nature">
        <title>Pan genome of the phytoplankton Emiliania underpins its global distribution.</title>
        <authorList>
            <person name="Read B.A."/>
            <person name="Kegel J."/>
            <person name="Klute M.J."/>
            <person name="Kuo A."/>
            <person name="Lefebvre S.C."/>
            <person name="Maumus F."/>
            <person name="Mayer C."/>
            <person name="Miller J."/>
            <person name="Monier A."/>
            <person name="Salamov A."/>
            <person name="Young J."/>
            <person name="Aguilar M."/>
            <person name="Claverie J.M."/>
            <person name="Frickenhaus S."/>
            <person name="Gonzalez K."/>
            <person name="Herman E.K."/>
            <person name="Lin Y.C."/>
            <person name="Napier J."/>
            <person name="Ogata H."/>
            <person name="Sarno A.F."/>
            <person name="Shmutz J."/>
            <person name="Schroeder D."/>
            <person name="de Vargas C."/>
            <person name="Verret F."/>
            <person name="von Dassow P."/>
            <person name="Valentin K."/>
            <person name="Van de Peer Y."/>
            <person name="Wheeler G."/>
            <person name="Dacks J.B."/>
            <person name="Delwiche C.F."/>
            <person name="Dyhrman S.T."/>
            <person name="Glockner G."/>
            <person name="John U."/>
            <person name="Richards T."/>
            <person name="Worden A.Z."/>
            <person name="Zhang X."/>
            <person name="Grigoriev I.V."/>
            <person name="Allen A.E."/>
            <person name="Bidle K."/>
            <person name="Borodovsky M."/>
            <person name="Bowler C."/>
            <person name="Brownlee C."/>
            <person name="Cock J.M."/>
            <person name="Elias M."/>
            <person name="Gladyshev V.N."/>
            <person name="Groth M."/>
            <person name="Guda C."/>
            <person name="Hadaegh A."/>
            <person name="Iglesias-Rodriguez M.D."/>
            <person name="Jenkins J."/>
            <person name="Jones B.M."/>
            <person name="Lawson T."/>
            <person name="Leese F."/>
            <person name="Lindquist E."/>
            <person name="Lobanov A."/>
            <person name="Lomsadze A."/>
            <person name="Malik S.B."/>
            <person name="Marsh M.E."/>
            <person name="Mackinder L."/>
            <person name="Mock T."/>
            <person name="Mueller-Roeber B."/>
            <person name="Pagarete A."/>
            <person name="Parker M."/>
            <person name="Probert I."/>
            <person name="Quesneville H."/>
            <person name="Raines C."/>
            <person name="Rensing S.A."/>
            <person name="Riano-Pachon D.M."/>
            <person name="Richier S."/>
            <person name="Rokitta S."/>
            <person name="Shiraiwa Y."/>
            <person name="Soanes D.M."/>
            <person name="van der Giezen M."/>
            <person name="Wahlund T.M."/>
            <person name="Williams B."/>
            <person name="Wilson W."/>
            <person name="Wolfe G."/>
            <person name="Wurch L.L."/>
        </authorList>
    </citation>
    <scope>NUCLEOTIDE SEQUENCE</scope>
</reference>
<dbReference type="EnsemblProtists" id="EOD34291">
    <property type="protein sequence ID" value="EOD34291"/>
    <property type="gene ID" value="EMIHUDRAFT_201999"/>
</dbReference>
<evidence type="ECO:0000313" key="3">
    <source>
        <dbReference type="EnsemblProtists" id="EOD34291"/>
    </source>
</evidence>
<dbReference type="InterPro" id="IPR049560">
    <property type="entry name" value="MeTrfase_RsmB-F_NOP2_cat"/>
</dbReference>